<name>A0A834TCW2_9FABA</name>
<feature type="compositionally biased region" description="Low complexity" evidence="1">
    <location>
        <begin position="26"/>
        <end position="36"/>
    </location>
</feature>
<evidence type="ECO:0000313" key="2">
    <source>
        <dbReference type="EMBL" id="KAF7814814.1"/>
    </source>
</evidence>
<feature type="compositionally biased region" description="Polar residues" evidence="1">
    <location>
        <begin position="56"/>
        <end position="66"/>
    </location>
</feature>
<gene>
    <name evidence="2" type="ORF">G2W53_028783</name>
</gene>
<organism evidence="2 3">
    <name type="scientific">Senna tora</name>
    <dbReference type="NCBI Taxonomy" id="362788"/>
    <lineage>
        <taxon>Eukaryota</taxon>
        <taxon>Viridiplantae</taxon>
        <taxon>Streptophyta</taxon>
        <taxon>Embryophyta</taxon>
        <taxon>Tracheophyta</taxon>
        <taxon>Spermatophyta</taxon>
        <taxon>Magnoliopsida</taxon>
        <taxon>eudicotyledons</taxon>
        <taxon>Gunneridae</taxon>
        <taxon>Pentapetalae</taxon>
        <taxon>rosids</taxon>
        <taxon>fabids</taxon>
        <taxon>Fabales</taxon>
        <taxon>Fabaceae</taxon>
        <taxon>Caesalpinioideae</taxon>
        <taxon>Cassia clade</taxon>
        <taxon>Senna</taxon>
    </lineage>
</organism>
<reference evidence="2" key="1">
    <citation type="submission" date="2020-09" db="EMBL/GenBank/DDBJ databases">
        <title>Genome-Enabled Discovery of Anthraquinone Biosynthesis in Senna tora.</title>
        <authorList>
            <person name="Kang S.-H."/>
            <person name="Pandey R.P."/>
            <person name="Lee C.-M."/>
            <person name="Sim J.-S."/>
            <person name="Jeong J.-T."/>
            <person name="Choi B.-S."/>
            <person name="Jung M."/>
            <person name="Ginzburg D."/>
            <person name="Zhao K."/>
            <person name="Won S.Y."/>
            <person name="Oh T.-J."/>
            <person name="Yu Y."/>
            <person name="Kim N.-H."/>
            <person name="Lee O.R."/>
            <person name="Lee T.-H."/>
            <person name="Bashyal P."/>
            <person name="Kim T.-S."/>
            <person name="Lee W.-H."/>
            <person name="Kawkins C."/>
            <person name="Kim C.-K."/>
            <person name="Kim J.S."/>
            <person name="Ahn B.O."/>
            <person name="Rhee S.Y."/>
            <person name="Sohng J.K."/>
        </authorList>
    </citation>
    <scope>NUCLEOTIDE SEQUENCE</scope>
    <source>
        <tissue evidence="2">Leaf</tissue>
    </source>
</reference>
<dbReference type="Proteomes" id="UP000634136">
    <property type="component" value="Unassembled WGS sequence"/>
</dbReference>
<dbReference type="AlphaFoldDB" id="A0A834TCW2"/>
<proteinExistence type="predicted"/>
<accession>A0A834TCW2</accession>
<protein>
    <submittedName>
        <fullName evidence="2">Uncharacterized protein</fullName>
    </submittedName>
</protein>
<evidence type="ECO:0000313" key="3">
    <source>
        <dbReference type="Proteomes" id="UP000634136"/>
    </source>
</evidence>
<dbReference type="EMBL" id="JAAIUW010000009">
    <property type="protein sequence ID" value="KAF7814814.1"/>
    <property type="molecule type" value="Genomic_DNA"/>
</dbReference>
<evidence type="ECO:0000256" key="1">
    <source>
        <dbReference type="SAM" id="MobiDB-lite"/>
    </source>
</evidence>
<sequence>MDTDPKPIPTFPFYKRRRFAVRTIVKNKSSSEGNENSLRDDPTPHFNDAISEEVNKPSSYSPLSDN</sequence>
<comment type="caution">
    <text evidence="2">The sequence shown here is derived from an EMBL/GenBank/DDBJ whole genome shotgun (WGS) entry which is preliminary data.</text>
</comment>
<keyword evidence="3" id="KW-1185">Reference proteome</keyword>
<feature type="region of interest" description="Disordered" evidence="1">
    <location>
        <begin position="25"/>
        <end position="66"/>
    </location>
</feature>